<feature type="chain" id="PRO_5019443331" evidence="1">
    <location>
        <begin position="33"/>
        <end position="210"/>
    </location>
</feature>
<name>A0A433TQI4_ELYCH</name>
<proteinExistence type="predicted"/>
<sequence>MSAHSDLKMFTSSVRTLLFLLVLVASIEVTEAQIPKFLCDIVKFLLKPVTGVTMKPHNILPIFLLLALSIQGTQAQMPSWICNIFKVIGWIVLGCPNEGLLCLLLGVYFGLFCDVDPYCEMKPQSFLLFLLLAASLQVCEAQWPSWLCDIFEILGRIVIGCPNQSLLCLLAEIFFGLLCGNNPTVFFRHVASSGSQAVSAECPVADCSSR</sequence>
<comment type="caution">
    <text evidence="2">The sequence shown here is derived from an EMBL/GenBank/DDBJ whole genome shotgun (WGS) entry which is preliminary data.</text>
</comment>
<organism evidence="2 3">
    <name type="scientific">Elysia chlorotica</name>
    <name type="common">Eastern emerald elysia</name>
    <name type="synonym">Sea slug</name>
    <dbReference type="NCBI Taxonomy" id="188477"/>
    <lineage>
        <taxon>Eukaryota</taxon>
        <taxon>Metazoa</taxon>
        <taxon>Spiralia</taxon>
        <taxon>Lophotrochozoa</taxon>
        <taxon>Mollusca</taxon>
        <taxon>Gastropoda</taxon>
        <taxon>Heterobranchia</taxon>
        <taxon>Euthyneura</taxon>
        <taxon>Panpulmonata</taxon>
        <taxon>Sacoglossa</taxon>
        <taxon>Placobranchoidea</taxon>
        <taxon>Plakobranchidae</taxon>
        <taxon>Elysia</taxon>
    </lineage>
</organism>
<gene>
    <name evidence="2" type="ORF">EGW08_008464</name>
</gene>
<keyword evidence="3" id="KW-1185">Reference proteome</keyword>
<evidence type="ECO:0000256" key="1">
    <source>
        <dbReference type="SAM" id="SignalP"/>
    </source>
</evidence>
<keyword evidence="1" id="KW-0732">Signal</keyword>
<reference evidence="2 3" key="1">
    <citation type="submission" date="2019-01" db="EMBL/GenBank/DDBJ databases">
        <title>A draft genome assembly of the solar-powered sea slug Elysia chlorotica.</title>
        <authorList>
            <person name="Cai H."/>
            <person name="Li Q."/>
            <person name="Fang X."/>
            <person name="Li J."/>
            <person name="Curtis N.E."/>
            <person name="Altenburger A."/>
            <person name="Shibata T."/>
            <person name="Feng M."/>
            <person name="Maeda T."/>
            <person name="Schwartz J.A."/>
            <person name="Shigenobu S."/>
            <person name="Lundholm N."/>
            <person name="Nishiyama T."/>
            <person name="Yang H."/>
            <person name="Hasebe M."/>
            <person name="Li S."/>
            <person name="Pierce S.K."/>
            <person name="Wang J."/>
        </authorList>
    </citation>
    <scope>NUCLEOTIDE SEQUENCE [LARGE SCALE GENOMIC DNA]</scope>
    <source>
        <strain evidence="2">EC2010</strain>
        <tissue evidence="2">Whole organism of an adult</tissue>
    </source>
</reference>
<dbReference type="AlphaFoldDB" id="A0A433TQI4"/>
<accession>A0A433TQI4</accession>
<evidence type="ECO:0000313" key="3">
    <source>
        <dbReference type="Proteomes" id="UP000271974"/>
    </source>
</evidence>
<dbReference type="Proteomes" id="UP000271974">
    <property type="component" value="Unassembled WGS sequence"/>
</dbReference>
<protein>
    <submittedName>
        <fullName evidence="2">Uncharacterized protein</fullName>
    </submittedName>
</protein>
<dbReference type="EMBL" id="RQTK01000231">
    <property type="protein sequence ID" value="RUS83758.1"/>
    <property type="molecule type" value="Genomic_DNA"/>
</dbReference>
<feature type="signal peptide" evidence="1">
    <location>
        <begin position="1"/>
        <end position="32"/>
    </location>
</feature>
<evidence type="ECO:0000313" key="2">
    <source>
        <dbReference type="EMBL" id="RUS83758.1"/>
    </source>
</evidence>